<dbReference type="InterPro" id="IPR036068">
    <property type="entry name" value="Nicotinate_pribotase-like_C"/>
</dbReference>
<evidence type="ECO:0000313" key="9">
    <source>
        <dbReference type="EMBL" id="RXJ92675.1"/>
    </source>
</evidence>
<dbReference type="EMBL" id="PDKD01000002">
    <property type="protein sequence ID" value="RXJ92675.1"/>
    <property type="molecule type" value="Genomic_DNA"/>
</dbReference>
<dbReference type="Pfam" id="PF02749">
    <property type="entry name" value="QRPTase_N"/>
    <property type="match status" value="1"/>
</dbReference>
<dbReference type="EMBL" id="CP031367">
    <property type="protein sequence ID" value="AXK48944.1"/>
    <property type="molecule type" value="Genomic_DNA"/>
</dbReference>
<dbReference type="InterPro" id="IPR027277">
    <property type="entry name" value="NadC/ModD"/>
</dbReference>
<evidence type="ECO:0000256" key="3">
    <source>
        <dbReference type="ARBA" id="ARBA00022676"/>
    </source>
</evidence>
<organism evidence="8 10">
    <name type="scientific">Aliarcobacter trophiarum LMG 25534</name>
    <dbReference type="NCBI Taxonomy" id="1032241"/>
    <lineage>
        <taxon>Bacteria</taxon>
        <taxon>Pseudomonadati</taxon>
        <taxon>Campylobacterota</taxon>
        <taxon>Epsilonproteobacteria</taxon>
        <taxon>Campylobacterales</taxon>
        <taxon>Arcobacteraceae</taxon>
        <taxon>Aliarcobacter</taxon>
    </lineage>
</organism>
<keyword evidence="3 5" id="KW-0328">Glycosyltransferase</keyword>
<dbReference type="Pfam" id="PF01729">
    <property type="entry name" value="QRPTase_C"/>
    <property type="match status" value="1"/>
</dbReference>
<dbReference type="InterPro" id="IPR022412">
    <property type="entry name" value="Quinolinate_PRibosylTrfase_N"/>
</dbReference>
<sequence length="281" mass="32259">MINFTNEELLELLSDDLPYLDLTTSLQEKSYLKAKLDIFTRDDIVVSCSEEACKIAKLLDCEVLHYLPSKSKALKSDIILSFTGTYENIHKIWRTTQLILEYSSKIATYTARMREEIEKVNPYCQLLTTRKTYPFAKKFCIKSILIGGAFVHRLNLSETILFFPNHRVIYKDDFEFYEQIGKFKIKMPEKKIVVESSSLEDSKKLLMFGVDVLQLDKMLKDDIKIIVDLRDNLYKDVKIICSGGIDINNVKEYAILGINGIVSSSMYSCGMSDFGSKITIL</sequence>
<feature type="domain" description="Quinolinate phosphoribosyl transferase N-terminal" evidence="7">
    <location>
        <begin position="21"/>
        <end position="104"/>
    </location>
</feature>
<name>A0AAD0QJM0_9BACT</name>
<dbReference type="Proteomes" id="UP000254504">
    <property type="component" value="Chromosome"/>
</dbReference>
<reference evidence="8 10" key="2">
    <citation type="submission" date="2018-07" db="EMBL/GenBank/DDBJ databases">
        <title>Complete genome of the Arcobacter trophiarum type strain LMG 25534.</title>
        <authorList>
            <person name="Miller W.G."/>
            <person name="Yee E."/>
        </authorList>
    </citation>
    <scope>NUCLEOTIDE SEQUENCE [LARGE SCALE GENOMIC DNA]</scope>
    <source>
        <strain evidence="8 10">LMG 25534</strain>
    </source>
</reference>
<dbReference type="InterPro" id="IPR037128">
    <property type="entry name" value="Quinolinate_PRibosylTase_N_sf"/>
</dbReference>
<proteinExistence type="inferred from homology"/>
<dbReference type="Gene3D" id="3.90.1170.20">
    <property type="entry name" value="Quinolinate phosphoribosyl transferase, N-terminal domain"/>
    <property type="match status" value="1"/>
</dbReference>
<evidence type="ECO:0000313" key="10">
    <source>
        <dbReference type="Proteomes" id="UP000254504"/>
    </source>
</evidence>
<dbReference type="FunFam" id="3.20.20.70:FF:000030">
    <property type="entry name" value="Nicotinate-nucleotide pyrophosphorylase, carboxylating"/>
    <property type="match status" value="1"/>
</dbReference>
<dbReference type="GO" id="GO:0009435">
    <property type="term" value="P:NAD+ biosynthetic process"/>
    <property type="evidence" value="ECO:0007669"/>
    <property type="project" value="InterPro"/>
</dbReference>
<dbReference type="PANTHER" id="PTHR32179:SF4">
    <property type="entry name" value="PYROPHOSPHORYLASE MODD-RELATED"/>
    <property type="match status" value="1"/>
</dbReference>
<evidence type="ECO:0000256" key="1">
    <source>
        <dbReference type="ARBA" id="ARBA00009400"/>
    </source>
</evidence>
<dbReference type="GO" id="GO:0005737">
    <property type="term" value="C:cytoplasm"/>
    <property type="evidence" value="ECO:0007669"/>
    <property type="project" value="TreeGrafter"/>
</dbReference>
<protein>
    <recommendedName>
        <fullName evidence="2">Putative pyrophosphorylase ModD</fullName>
    </recommendedName>
</protein>
<dbReference type="NCBIfam" id="TIGR01334">
    <property type="entry name" value="modD"/>
    <property type="match status" value="1"/>
</dbReference>
<comment type="similarity">
    <text evidence="1 5">Belongs to the NadC/ModD family.</text>
</comment>
<reference evidence="9 11" key="1">
    <citation type="submission" date="2017-10" db="EMBL/GenBank/DDBJ databases">
        <title>Genomics of the genus Arcobacter.</title>
        <authorList>
            <person name="Perez-Cataluna A."/>
            <person name="Figueras M.J."/>
        </authorList>
    </citation>
    <scope>NUCLEOTIDE SEQUENCE [LARGE SCALE GENOMIC DNA]</scope>
    <source>
        <strain evidence="9 11">LMG 25534</strain>
    </source>
</reference>
<evidence type="ECO:0000256" key="2">
    <source>
        <dbReference type="ARBA" id="ARBA00019205"/>
    </source>
</evidence>
<gene>
    <name evidence="8" type="primary">modD</name>
    <name evidence="8" type="ORF">ATR_1081</name>
    <name evidence="9" type="ORF">CRU87_02530</name>
</gene>
<keyword evidence="11" id="KW-1185">Reference proteome</keyword>
<evidence type="ECO:0000256" key="5">
    <source>
        <dbReference type="PIRNR" id="PIRNR006250"/>
    </source>
</evidence>
<dbReference type="KEGG" id="atp:ATR_1081"/>
<dbReference type="PIRSF" id="PIRSF006250">
    <property type="entry name" value="NadC_ModD"/>
    <property type="match status" value="1"/>
</dbReference>
<dbReference type="Gene3D" id="3.20.20.70">
    <property type="entry name" value="Aldolase class I"/>
    <property type="match status" value="1"/>
</dbReference>
<dbReference type="AlphaFoldDB" id="A0AAD0QJM0"/>
<evidence type="ECO:0000259" key="6">
    <source>
        <dbReference type="Pfam" id="PF01729"/>
    </source>
</evidence>
<dbReference type="Proteomes" id="UP000289132">
    <property type="component" value="Unassembled WGS sequence"/>
</dbReference>
<evidence type="ECO:0000256" key="4">
    <source>
        <dbReference type="ARBA" id="ARBA00022679"/>
    </source>
</evidence>
<dbReference type="InterPro" id="IPR013785">
    <property type="entry name" value="Aldolase_TIM"/>
</dbReference>
<evidence type="ECO:0000313" key="8">
    <source>
        <dbReference type="EMBL" id="AXK48944.1"/>
    </source>
</evidence>
<dbReference type="GO" id="GO:0004514">
    <property type="term" value="F:nicotinate-nucleotide diphosphorylase (carboxylating) activity"/>
    <property type="evidence" value="ECO:0007669"/>
    <property type="project" value="InterPro"/>
</dbReference>
<feature type="domain" description="Quinolinate phosphoribosyl transferase C-terminal" evidence="6">
    <location>
        <begin position="106"/>
        <end position="266"/>
    </location>
</feature>
<accession>A0AAD0QJM0</accession>
<dbReference type="InterPro" id="IPR002638">
    <property type="entry name" value="Quinolinate_PRibosylTrfase_C"/>
</dbReference>
<dbReference type="RefSeq" id="WP_115428449.1">
    <property type="nucleotide sequence ID" value="NZ_CP031367.1"/>
</dbReference>
<evidence type="ECO:0000259" key="7">
    <source>
        <dbReference type="Pfam" id="PF02749"/>
    </source>
</evidence>
<dbReference type="SUPFAM" id="SSF51690">
    <property type="entry name" value="Nicotinate/Quinolinate PRTase C-terminal domain-like"/>
    <property type="match status" value="1"/>
</dbReference>
<dbReference type="PANTHER" id="PTHR32179">
    <property type="entry name" value="NICOTINATE-NUCLEOTIDE PYROPHOSPHORYLASE [CARBOXYLATING]"/>
    <property type="match status" value="1"/>
</dbReference>
<evidence type="ECO:0000313" key="11">
    <source>
        <dbReference type="Proteomes" id="UP000289132"/>
    </source>
</evidence>
<dbReference type="GO" id="GO:0034213">
    <property type="term" value="P:quinolinate catabolic process"/>
    <property type="evidence" value="ECO:0007669"/>
    <property type="project" value="TreeGrafter"/>
</dbReference>
<keyword evidence="4 5" id="KW-0808">Transferase</keyword>
<dbReference type="InterPro" id="IPR006242">
    <property type="entry name" value="ModD"/>
</dbReference>
<dbReference type="SUPFAM" id="SSF54675">
    <property type="entry name" value="Nicotinate/Quinolinate PRTase N-terminal domain-like"/>
    <property type="match status" value="1"/>
</dbReference>